<dbReference type="InterPro" id="IPR012337">
    <property type="entry name" value="RNaseH-like_sf"/>
</dbReference>
<dbReference type="PROSITE" id="PS50994">
    <property type="entry name" value="INTEGRASE"/>
    <property type="match status" value="1"/>
</dbReference>
<accession>A0A8T5VH36</accession>
<dbReference type="Pfam" id="PF13384">
    <property type="entry name" value="HTH_23"/>
    <property type="match status" value="1"/>
</dbReference>
<keyword evidence="1" id="KW-0614">Plasmid</keyword>
<sequence>MKTPDDVAEMIRLRACGWGVKRIARQLGCSHHTVKDYVAAGGVKPFKSPERPKRLDGLEGWLRERLIRHRGNTDVVRQDLLAEKGVAVSRRTLQRAVQPYRQALKAEALATTRFETPPGRQLQIYFGERLVEIGGAKVKAFVFVATLGHSRRLHVRAFRAERQEHGFAGLESTFTTFSGVPEEVLMDNPRALVVRHDAVSRSFQFNDKLIAFAKHWGFRPRACAPYRARTKGKTENGVGYVKKNAIAGHSLVGKHSRRISTGGSVRLRTFVSTARPARRRSSASRVTKYIG</sequence>
<gene>
    <name evidence="1" type="primary">istA</name>
    <name evidence="1" type="ORF">HAP41_0000048165</name>
</gene>
<reference evidence="1" key="2">
    <citation type="submission" date="2022-04" db="EMBL/GenBank/DDBJ databases">
        <authorList>
            <person name="Bromfield E.S.P."/>
            <person name="Cloutier S."/>
        </authorList>
    </citation>
    <scope>NUCLEOTIDE SEQUENCE</scope>
    <source>
        <strain evidence="1">1S5</strain>
        <plasmid evidence="1">pBb1S5a</plasmid>
    </source>
</reference>
<dbReference type="Gene3D" id="1.10.10.60">
    <property type="entry name" value="Homeodomain-like"/>
    <property type="match status" value="1"/>
</dbReference>
<organism evidence="1 2">
    <name type="scientific">Bradyrhizobium barranii subsp. apii</name>
    <dbReference type="NCBI Taxonomy" id="2819348"/>
    <lineage>
        <taxon>Bacteria</taxon>
        <taxon>Pseudomonadati</taxon>
        <taxon>Pseudomonadota</taxon>
        <taxon>Alphaproteobacteria</taxon>
        <taxon>Hyphomicrobiales</taxon>
        <taxon>Nitrobacteraceae</taxon>
        <taxon>Bradyrhizobium</taxon>
        <taxon>Bradyrhizobium barranii</taxon>
    </lineage>
</organism>
<protein>
    <submittedName>
        <fullName evidence="1">IS21 family transposase</fullName>
    </submittedName>
</protein>
<dbReference type="EMBL" id="CP096256">
    <property type="protein sequence ID" value="UPT92317.1"/>
    <property type="molecule type" value="Genomic_DNA"/>
</dbReference>
<dbReference type="SUPFAM" id="SSF46689">
    <property type="entry name" value="Homeodomain-like"/>
    <property type="match status" value="1"/>
</dbReference>
<geneLocation type="plasmid" evidence="1 2">
    <name>pBb1S5a</name>
</geneLocation>
<reference evidence="1" key="1">
    <citation type="journal article" date="2017" name="Syst. Appl. Microbiol.">
        <title>Soybeans inoculated with root zone soils of Canadian native legumes harbour diverse and novel Bradyrhizobium spp. that possess agricultural potential.</title>
        <authorList>
            <person name="Bromfield E.S.P."/>
            <person name="Cloutier S."/>
            <person name="Tambong J.T."/>
            <person name="Tran Thi T.V."/>
        </authorList>
    </citation>
    <scope>NUCLEOTIDE SEQUENCE</scope>
    <source>
        <strain evidence="1">1S5</strain>
    </source>
</reference>
<dbReference type="InterPro" id="IPR001584">
    <property type="entry name" value="Integrase_cat-core"/>
</dbReference>
<dbReference type="GO" id="GO:0015074">
    <property type="term" value="P:DNA integration"/>
    <property type="evidence" value="ECO:0007669"/>
    <property type="project" value="InterPro"/>
</dbReference>
<dbReference type="GO" id="GO:0003676">
    <property type="term" value="F:nucleic acid binding"/>
    <property type="evidence" value="ECO:0007669"/>
    <property type="project" value="InterPro"/>
</dbReference>
<evidence type="ECO:0000313" key="2">
    <source>
        <dbReference type="Proteomes" id="UP000551709"/>
    </source>
</evidence>
<evidence type="ECO:0000313" key="1">
    <source>
        <dbReference type="EMBL" id="UPT92317.1"/>
    </source>
</evidence>
<dbReference type="InterPro" id="IPR009057">
    <property type="entry name" value="Homeodomain-like_sf"/>
</dbReference>
<proteinExistence type="predicted"/>
<dbReference type="Proteomes" id="UP000551709">
    <property type="component" value="Plasmid pBb1S5a"/>
</dbReference>
<dbReference type="AlphaFoldDB" id="A0A8T5VH36"/>
<dbReference type="SUPFAM" id="SSF53098">
    <property type="entry name" value="Ribonuclease H-like"/>
    <property type="match status" value="1"/>
</dbReference>
<name>A0A8T5VH36_9BRAD</name>
<dbReference type="InterPro" id="IPR036397">
    <property type="entry name" value="RNaseH_sf"/>
</dbReference>
<dbReference type="NCBIfam" id="NF033546">
    <property type="entry name" value="transpos_IS21"/>
    <property type="match status" value="1"/>
</dbReference>
<dbReference type="PANTHER" id="PTHR35004">
    <property type="entry name" value="TRANSPOSASE RV3428C-RELATED"/>
    <property type="match status" value="1"/>
</dbReference>
<dbReference type="Gene3D" id="3.30.420.10">
    <property type="entry name" value="Ribonuclease H-like superfamily/Ribonuclease H"/>
    <property type="match status" value="1"/>
</dbReference>
<dbReference type="PANTHER" id="PTHR35004:SF7">
    <property type="entry name" value="INTEGRASE PROTEIN"/>
    <property type="match status" value="1"/>
</dbReference>